<proteinExistence type="predicted"/>
<evidence type="ECO:0000313" key="1">
    <source>
        <dbReference type="EMBL" id="KAH8010363.1"/>
    </source>
</evidence>
<protein>
    <submittedName>
        <fullName evidence="1">Uncharacterized protein</fullName>
    </submittedName>
</protein>
<organism evidence="1 2">
    <name type="scientific">Sphaerodactylus townsendi</name>
    <dbReference type="NCBI Taxonomy" id="933632"/>
    <lineage>
        <taxon>Eukaryota</taxon>
        <taxon>Metazoa</taxon>
        <taxon>Chordata</taxon>
        <taxon>Craniata</taxon>
        <taxon>Vertebrata</taxon>
        <taxon>Euteleostomi</taxon>
        <taxon>Lepidosauria</taxon>
        <taxon>Squamata</taxon>
        <taxon>Bifurcata</taxon>
        <taxon>Gekkota</taxon>
        <taxon>Sphaerodactylidae</taxon>
        <taxon>Sphaerodactylus</taxon>
    </lineage>
</organism>
<sequence length="217" mass="24073">MSPMVPALLEFWDPRLASCWWITNLSGVLRIFTRTPDGEAARDRVPVQAGFLAARGLPGYKPAGNCWLAPTFDTSTVGSGVTVRSEFITLDHVSGTISQAEHSIDPHFEETADLRRFLLSGARPKDQPSKEDQASVVQWLQERLHKMQLRAFHTELELETERQAHRSCSTTPVPADGGEWESGVTVPLQMRSSLDEGHGHKSSLQQLDSSVDRGQLE</sequence>
<gene>
    <name evidence="1" type="ORF">K3G42_002484</name>
</gene>
<comment type="caution">
    <text evidence="1">The sequence shown here is derived from an EMBL/GenBank/DDBJ whole genome shotgun (WGS) entry which is preliminary data.</text>
</comment>
<reference evidence="1" key="1">
    <citation type="submission" date="2021-08" db="EMBL/GenBank/DDBJ databases">
        <title>The first chromosome-level gecko genome reveals the dynamic sex chromosomes of Neotropical dwarf geckos (Sphaerodactylidae: Sphaerodactylus).</title>
        <authorList>
            <person name="Pinto B.J."/>
            <person name="Keating S.E."/>
            <person name="Gamble T."/>
        </authorList>
    </citation>
    <scope>NUCLEOTIDE SEQUENCE</scope>
    <source>
        <strain evidence="1">TG3544</strain>
    </source>
</reference>
<keyword evidence="2" id="KW-1185">Reference proteome</keyword>
<name>A0ACB8FTD8_9SAUR</name>
<evidence type="ECO:0000313" key="2">
    <source>
        <dbReference type="Proteomes" id="UP000827872"/>
    </source>
</evidence>
<dbReference type="EMBL" id="CM037624">
    <property type="protein sequence ID" value="KAH8010363.1"/>
    <property type="molecule type" value="Genomic_DNA"/>
</dbReference>
<accession>A0ACB8FTD8</accession>
<dbReference type="Proteomes" id="UP000827872">
    <property type="component" value="Linkage Group LG11"/>
</dbReference>